<feature type="transmembrane region" description="Helical" evidence="7">
    <location>
        <begin position="244"/>
        <end position="269"/>
    </location>
</feature>
<name>A0ABP0D2J6_9PEZI</name>
<evidence type="ECO:0000256" key="5">
    <source>
        <dbReference type="ARBA" id="ARBA00023136"/>
    </source>
</evidence>
<dbReference type="PANTHER" id="PTHR48022">
    <property type="entry name" value="PLASTIDIC GLUCOSE TRANSPORTER 4"/>
    <property type="match status" value="1"/>
</dbReference>
<organism evidence="9 10">
    <name type="scientific">Sporothrix curviconia</name>
    <dbReference type="NCBI Taxonomy" id="1260050"/>
    <lineage>
        <taxon>Eukaryota</taxon>
        <taxon>Fungi</taxon>
        <taxon>Dikarya</taxon>
        <taxon>Ascomycota</taxon>
        <taxon>Pezizomycotina</taxon>
        <taxon>Sordariomycetes</taxon>
        <taxon>Sordariomycetidae</taxon>
        <taxon>Ophiostomatales</taxon>
        <taxon>Ophiostomataceae</taxon>
        <taxon>Sporothrix</taxon>
    </lineage>
</organism>
<feature type="transmembrane region" description="Helical" evidence="7">
    <location>
        <begin position="372"/>
        <end position="393"/>
    </location>
</feature>
<dbReference type="EMBL" id="CAWUHB010000156">
    <property type="protein sequence ID" value="CAK7237471.1"/>
    <property type="molecule type" value="Genomic_DNA"/>
</dbReference>
<feature type="transmembrane region" description="Helical" evidence="7">
    <location>
        <begin position="339"/>
        <end position="360"/>
    </location>
</feature>
<dbReference type="PANTHER" id="PTHR48022:SF2">
    <property type="entry name" value="PLASTIDIC GLUCOSE TRANSPORTER 4"/>
    <property type="match status" value="1"/>
</dbReference>
<comment type="similarity">
    <text evidence="2">Belongs to the major facilitator superfamily. Sugar transporter (TC 2.A.1.1) family.</text>
</comment>
<dbReference type="InterPro" id="IPR036259">
    <property type="entry name" value="MFS_trans_sf"/>
</dbReference>
<sequence>MAAPPTQAVLHQDIGHDHDHEKNDQSKQAHVTVSENAQPQGDLSKTDFRDAEHELLEKQEPTLKSLVKNKRAVAICACIIMNAVLQSNDGGIGSSLLGMPSFCKMMGEGYQKDGQYAVPPKTVTAWSGVAAAPQVLGLFYASYIADYFGRRFNMYLLFAMIVIGTAVELAASNWKVWCISKFILSASAGIMESGCALYLSEIAPRELRGVAITMYGMCQQFGQLLCTLIAYGCQQRWPDADEKLSFRVPLIICLILPFIVVVFELFYLVESPYWLLMRDRPEDARKSVRFIYPNATEHEINVRLAEYTYILRKEADSKKLQEHAMFRDCFKGVDARRTFVAIIPTLSSQLAGNILVGPYATYFLQQAGQTNSLRDTCIAVGVGLFAYLCVLTFIDHPRVGRWKLLFTGIIFMNIAMLGIGVTGTVWTSPYPSTAAPAFITWVTLGVIGNSVGPGACGFIYAAEAGSARLRALSNSLGQTIRGVLSMTYGLAIAYMLDGGALGVRGAGYWFLGWGLIALVLTYFFIPDFTGRSYANIDELFERRIPARKWSRIECTGGYGRDFVVTPE</sequence>
<dbReference type="Pfam" id="PF00083">
    <property type="entry name" value="Sugar_tr"/>
    <property type="match status" value="1"/>
</dbReference>
<feature type="transmembrane region" description="Helical" evidence="7">
    <location>
        <begin position="125"/>
        <end position="145"/>
    </location>
</feature>
<evidence type="ECO:0000256" key="3">
    <source>
        <dbReference type="ARBA" id="ARBA00022692"/>
    </source>
</evidence>
<dbReference type="InterPro" id="IPR005828">
    <property type="entry name" value="MFS_sugar_transport-like"/>
</dbReference>
<evidence type="ECO:0000256" key="1">
    <source>
        <dbReference type="ARBA" id="ARBA00004141"/>
    </source>
</evidence>
<keyword evidence="10" id="KW-1185">Reference proteome</keyword>
<comment type="caution">
    <text evidence="9">The sequence shown here is derived from an EMBL/GenBank/DDBJ whole genome shotgun (WGS) entry which is preliminary data.</text>
</comment>
<feature type="transmembrane region" description="Helical" evidence="7">
    <location>
        <begin position="438"/>
        <end position="462"/>
    </location>
</feature>
<comment type="subcellular location">
    <subcellularLocation>
        <location evidence="1">Membrane</location>
        <topology evidence="1">Multi-pass membrane protein</topology>
    </subcellularLocation>
</comment>
<evidence type="ECO:0000256" key="6">
    <source>
        <dbReference type="SAM" id="MobiDB-lite"/>
    </source>
</evidence>
<accession>A0ABP0D2J6</accession>
<dbReference type="InterPro" id="IPR050360">
    <property type="entry name" value="MFS_Sugar_Transporters"/>
</dbReference>
<keyword evidence="4 7" id="KW-1133">Transmembrane helix</keyword>
<evidence type="ECO:0000313" key="10">
    <source>
        <dbReference type="Proteomes" id="UP001642405"/>
    </source>
</evidence>
<evidence type="ECO:0000256" key="2">
    <source>
        <dbReference type="ARBA" id="ARBA00010992"/>
    </source>
</evidence>
<feature type="transmembrane region" description="Helical" evidence="7">
    <location>
        <begin position="507"/>
        <end position="525"/>
    </location>
</feature>
<evidence type="ECO:0000313" key="9">
    <source>
        <dbReference type="EMBL" id="CAK7237471.1"/>
    </source>
</evidence>
<evidence type="ECO:0000256" key="7">
    <source>
        <dbReference type="SAM" id="Phobius"/>
    </source>
</evidence>
<dbReference type="InterPro" id="IPR020846">
    <property type="entry name" value="MFS_dom"/>
</dbReference>
<evidence type="ECO:0000256" key="4">
    <source>
        <dbReference type="ARBA" id="ARBA00022989"/>
    </source>
</evidence>
<dbReference type="Gene3D" id="1.20.1250.20">
    <property type="entry name" value="MFS general substrate transporter like domains"/>
    <property type="match status" value="1"/>
</dbReference>
<dbReference type="PROSITE" id="PS50850">
    <property type="entry name" value="MFS"/>
    <property type="match status" value="1"/>
</dbReference>
<proteinExistence type="inferred from homology"/>
<feature type="transmembrane region" description="Helical" evidence="7">
    <location>
        <begin position="405"/>
        <end position="426"/>
    </location>
</feature>
<keyword evidence="5 7" id="KW-0472">Membrane</keyword>
<dbReference type="Proteomes" id="UP001642405">
    <property type="component" value="Unassembled WGS sequence"/>
</dbReference>
<dbReference type="SUPFAM" id="SSF103473">
    <property type="entry name" value="MFS general substrate transporter"/>
    <property type="match status" value="1"/>
</dbReference>
<feature type="compositionally biased region" description="Basic and acidic residues" evidence="6">
    <location>
        <begin position="13"/>
        <end position="27"/>
    </location>
</feature>
<reference evidence="9 10" key="1">
    <citation type="submission" date="2024-01" db="EMBL/GenBank/DDBJ databases">
        <authorList>
            <person name="Allen C."/>
            <person name="Tagirdzhanova G."/>
        </authorList>
    </citation>
    <scope>NUCLEOTIDE SEQUENCE [LARGE SCALE GENOMIC DNA]</scope>
</reference>
<keyword evidence="3 7" id="KW-0812">Transmembrane</keyword>
<feature type="region of interest" description="Disordered" evidence="6">
    <location>
        <begin position="1"/>
        <end position="45"/>
    </location>
</feature>
<feature type="compositionally biased region" description="Polar residues" evidence="6">
    <location>
        <begin position="28"/>
        <end position="43"/>
    </location>
</feature>
<evidence type="ECO:0000259" key="8">
    <source>
        <dbReference type="PROSITE" id="PS50850"/>
    </source>
</evidence>
<feature type="transmembrane region" description="Helical" evidence="7">
    <location>
        <begin position="152"/>
        <end position="170"/>
    </location>
</feature>
<feature type="transmembrane region" description="Helical" evidence="7">
    <location>
        <begin position="483"/>
        <end position="501"/>
    </location>
</feature>
<feature type="domain" description="Major facilitator superfamily (MFS) profile" evidence="8">
    <location>
        <begin position="75"/>
        <end position="529"/>
    </location>
</feature>
<protein>
    <recommendedName>
        <fullName evidence="8">Major facilitator superfamily (MFS) profile domain-containing protein</fullName>
    </recommendedName>
</protein>
<gene>
    <name evidence="9" type="ORF">SCUCBS95973_009970</name>
</gene>